<organism evidence="1 2">
    <name type="scientific">Nostoc linckia z8</name>
    <dbReference type="NCBI Taxonomy" id="1628746"/>
    <lineage>
        <taxon>Bacteria</taxon>
        <taxon>Bacillati</taxon>
        <taxon>Cyanobacteriota</taxon>
        <taxon>Cyanophyceae</taxon>
        <taxon>Nostocales</taxon>
        <taxon>Nostocaceae</taxon>
        <taxon>Nostoc</taxon>
    </lineage>
</organism>
<proteinExistence type="predicted"/>
<evidence type="ECO:0000313" key="1">
    <source>
        <dbReference type="EMBL" id="PHJ97937.1"/>
    </source>
</evidence>
<sequence>MYSPIAQREGFLWTPDDDIDLLAVEIDIDASDEEFAGMIGCNKAAREWLENRISLADYCDKLQLHGVKNPLEHVGEFFDHVELMMYRGV</sequence>
<gene>
    <name evidence="1" type="ORF">VF08_27655</name>
</gene>
<protein>
    <submittedName>
        <fullName evidence="1">Uncharacterized protein</fullName>
    </submittedName>
</protein>
<comment type="caution">
    <text evidence="1">The sequence shown here is derived from an EMBL/GenBank/DDBJ whole genome shotgun (WGS) entry which is preliminary data.</text>
</comment>
<dbReference type="RefSeq" id="WP_099070722.1">
    <property type="nucleotide sequence ID" value="NZ_LAHD01000106.1"/>
</dbReference>
<evidence type="ECO:0000313" key="2">
    <source>
        <dbReference type="Proteomes" id="UP000222310"/>
    </source>
</evidence>
<dbReference type="GeneID" id="57097929"/>
<reference evidence="1 2" key="1">
    <citation type="submission" date="2015-02" db="EMBL/GenBank/DDBJ databases">
        <title>Nostoc linckia genome annotation.</title>
        <authorList>
            <person name="Zhou Z."/>
        </authorList>
    </citation>
    <scope>NUCLEOTIDE SEQUENCE [LARGE SCALE GENOMIC DNA]</scope>
    <source>
        <strain evidence="2">z8</strain>
    </source>
</reference>
<dbReference type="AlphaFoldDB" id="A0A9Q5Z7M1"/>
<dbReference type="Proteomes" id="UP000222310">
    <property type="component" value="Unassembled WGS sequence"/>
</dbReference>
<dbReference type="EMBL" id="LAHD01000106">
    <property type="protein sequence ID" value="PHJ97937.1"/>
    <property type="molecule type" value="Genomic_DNA"/>
</dbReference>
<name>A0A9Q5Z7M1_NOSLI</name>
<accession>A0A9Q5Z7M1</accession>